<proteinExistence type="predicted"/>
<gene>
    <name evidence="1" type="ORF">K8F61_16760</name>
</gene>
<keyword evidence="2" id="KW-1185">Reference proteome</keyword>
<sequence>MTPAPDERMTAIGVTVSDGGAPWLVPRVVPVENAAEVFPAPVAREAGIRLTGSAPPTGPGRLVAVRGRRDGESLRVSETRTENVVDVFTHHPAVAPGATSVFGRPRATTEHARWEEEMLRDGSILSRRYLRAEDGSWRVIVAAHDIEAARAPLERAYGAQLTLVQVEWTRRQLDVVRNELYRRADAWRITTHLDGTSATGVPVLRIALREVTDEIRDWQRTLPAAMVEFFPLLAASTDDDGFDDDTRAFRHLCASPRSTEPR</sequence>
<dbReference type="EMBL" id="CP082781">
    <property type="protein sequence ID" value="UGS26257.1"/>
    <property type="molecule type" value="Genomic_DNA"/>
</dbReference>
<name>A0ABY3RUX7_9MICO</name>
<evidence type="ECO:0000313" key="2">
    <source>
        <dbReference type="Proteomes" id="UP001199642"/>
    </source>
</evidence>
<protein>
    <submittedName>
        <fullName evidence="1">Uncharacterized protein</fullName>
    </submittedName>
</protein>
<organism evidence="1 2">
    <name type="scientific">Microbacterium resistens</name>
    <dbReference type="NCBI Taxonomy" id="156977"/>
    <lineage>
        <taxon>Bacteria</taxon>
        <taxon>Bacillati</taxon>
        <taxon>Actinomycetota</taxon>
        <taxon>Actinomycetes</taxon>
        <taxon>Micrococcales</taxon>
        <taxon>Microbacteriaceae</taxon>
        <taxon>Microbacterium</taxon>
    </lineage>
</organism>
<evidence type="ECO:0000313" key="1">
    <source>
        <dbReference type="EMBL" id="UGS26257.1"/>
    </source>
</evidence>
<dbReference type="RefSeq" id="WP_231819967.1">
    <property type="nucleotide sequence ID" value="NZ_CP082781.1"/>
</dbReference>
<reference evidence="1 2" key="1">
    <citation type="submission" date="2023-01" db="EMBL/GenBank/DDBJ databases">
        <title>Characterization of estradiol degrading bacteria Microbacterium sp. MZT7 and reveal degrading genes through genome analysis.</title>
        <authorList>
            <person name="Hao P."/>
            <person name="Gao Y."/>
        </authorList>
    </citation>
    <scope>NUCLEOTIDE SEQUENCE [LARGE SCALE GENOMIC DNA]</scope>
    <source>
        <strain evidence="1 2">MZT7</strain>
    </source>
</reference>
<dbReference type="Proteomes" id="UP001199642">
    <property type="component" value="Chromosome"/>
</dbReference>
<accession>A0ABY3RUX7</accession>